<gene>
    <name evidence="1" type="ORF">S03H2_70976</name>
</gene>
<dbReference type="EMBL" id="BARU01047339">
    <property type="protein sequence ID" value="GAH98485.1"/>
    <property type="molecule type" value="Genomic_DNA"/>
</dbReference>
<proteinExistence type="predicted"/>
<reference evidence="1" key="1">
    <citation type="journal article" date="2014" name="Front. Microbiol.">
        <title>High frequency of phylogenetically diverse reductive dehalogenase-homologous genes in deep subseafloor sedimentary metagenomes.</title>
        <authorList>
            <person name="Kawai M."/>
            <person name="Futagami T."/>
            <person name="Toyoda A."/>
            <person name="Takaki Y."/>
            <person name="Nishi S."/>
            <person name="Hori S."/>
            <person name="Arai W."/>
            <person name="Tsubouchi T."/>
            <person name="Morono Y."/>
            <person name="Uchiyama I."/>
            <person name="Ito T."/>
            <person name="Fujiyama A."/>
            <person name="Inagaki F."/>
            <person name="Takami H."/>
        </authorList>
    </citation>
    <scope>NUCLEOTIDE SEQUENCE</scope>
    <source>
        <strain evidence="1">Expedition CK06-06</strain>
    </source>
</reference>
<accession>X1KXZ8</accession>
<organism evidence="1">
    <name type="scientific">marine sediment metagenome</name>
    <dbReference type="NCBI Taxonomy" id="412755"/>
    <lineage>
        <taxon>unclassified sequences</taxon>
        <taxon>metagenomes</taxon>
        <taxon>ecological metagenomes</taxon>
    </lineage>
</organism>
<dbReference type="InterPro" id="IPR029063">
    <property type="entry name" value="SAM-dependent_MTases_sf"/>
</dbReference>
<dbReference type="Gene3D" id="3.40.50.150">
    <property type="entry name" value="Vaccinia Virus protein VP39"/>
    <property type="match status" value="1"/>
</dbReference>
<name>X1KXZ8_9ZZZZ</name>
<evidence type="ECO:0000313" key="1">
    <source>
        <dbReference type="EMBL" id="GAH98485.1"/>
    </source>
</evidence>
<comment type="caution">
    <text evidence="1">The sequence shown here is derived from an EMBL/GenBank/DDBJ whole genome shotgun (WGS) entry which is preliminary data.</text>
</comment>
<dbReference type="SUPFAM" id="SSF53335">
    <property type="entry name" value="S-adenosyl-L-methionine-dependent methyltransferases"/>
    <property type="match status" value="1"/>
</dbReference>
<sequence length="61" mass="7237">MLGQVYEQYLGYIAQVAKEEVRKQQRSLFPQPEKVEITAKREKRKAAGIYYTPKWVTDYIV</sequence>
<dbReference type="AlphaFoldDB" id="X1KXZ8"/>
<feature type="non-terminal residue" evidence="1">
    <location>
        <position position="61"/>
    </location>
</feature>
<protein>
    <submittedName>
        <fullName evidence="1">Uncharacterized protein</fullName>
    </submittedName>
</protein>